<dbReference type="Pfam" id="PF19078">
    <property type="entry name" value="Big_12"/>
    <property type="match status" value="5"/>
</dbReference>
<feature type="domain" description="Bacterial Ig-like" evidence="2">
    <location>
        <begin position="3401"/>
        <end position="3494"/>
    </location>
</feature>
<feature type="non-terminal residue" evidence="4">
    <location>
        <position position="3870"/>
    </location>
</feature>
<dbReference type="Pfam" id="PF22783">
    <property type="entry name" value="BapA_N"/>
    <property type="match status" value="1"/>
</dbReference>
<dbReference type="PANTHER" id="PTHR34677">
    <property type="match status" value="1"/>
</dbReference>
<comment type="caution">
    <text evidence="4">The sequence shown here is derived from an EMBL/GenBank/DDBJ whole genome shotgun (WGS) entry which is preliminary data.</text>
</comment>
<dbReference type="NCBIfam" id="NF033510">
    <property type="entry name" value="Ca_tandemer"/>
    <property type="match status" value="6"/>
</dbReference>
<feature type="compositionally biased region" description="Low complexity" evidence="1">
    <location>
        <begin position="734"/>
        <end position="748"/>
    </location>
</feature>
<reference evidence="4 5" key="1">
    <citation type="submission" date="2019-10" db="EMBL/GenBank/DDBJ databases">
        <authorList>
            <person name="Dong K."/>
        </authorList>
    </citation>
    <scope>NUCLEOTIDE SEQUENCE [LARGE SCALE GENOMIC DNA]</scope>
    <source>
        <strain evidence="5">dk771</strain>
    </source>
</reference>
<evidence type="ECO:0000259" key="3">
    <source>
        <dbReference type="Pfam" id="PF22783"/>
    </source>
</evidence>
<evidence type="ECO:0000313" key="5">
    <source>
        <dbReference type="Proteomes" id="UP000480556"/>
    </source>
</evidence>
<dbReference type="PANTHER" id="PTHR34677:SF3">
    <property type="entry name" value="BACTERIAL IG-LIKE DOMAIN-CONTAINING PROTEIN"/>
    <property type="match status" value="1"/>
</dbReference>
<feature type="domain" description="Bacterial Ig-like" evidence="2">
    <location>
        <begin position="349"/>
        <end position="435"/>
    </location>
</feature>
<feature type="region of interest" description="Disordered" evidence="1">
    <location>
        <begin position="3041"/>
        <end position="3060"/>
    </location>
</feature>
<feature type="region of interest" description="Disordered" evidence="1">
    <location>
        <begin position="1368"/>
        <end position="1391"/>
    </location>
</feature>
<gene>
    <name evidence="4" type="ORF">GHJ48_06285</name>
</gene>
<feature type="compositionally biased region" description="Polar residues" evidence="1">
    <location>
        <begin position="1466"/>
        <end position="1477"/>
    </location>
</feature>
<evidence type="ECO:0000313" key="4">
    <source>
        <dbReference type="EMBL" id="MQW92006.1"/>
    </source>
</evidence>
<feature type="compositionally biased region" description="Polar residues" evidence="1">
    <location>
        <begin position="1754"/>
        <end position="1765"/>
    </location>
</feature>
<feature type="region of interest" description="Disordered" evidence="1">
    <location>
        <begin position="1464"/>
        <end position="1487"/>
    </location>
</feature>
<evidence type="ECO:0000256" key="1">
    <source>
        <dbReference type="SAM" id="MobiDB-lite"/>
    </source>
</evidence>
<feature type="region of interest" description="Disordered" evidence="1">
    <location>
        <begin position="1015"/>
        <end position="1034"/>
    </location>
</feature>
<dbReference type="Proteomes" id="UP000480556">
    <property type="component" value="Unassembled WGS sequence"/>
</dbReference>
<name>A0AA90W950_9GAMM</name>
<sequence>MSNFVVIDKETQDKVSVDGQHIVLNDASIVKTGLHREDVSEFLQDGNNLILKLKNGDIIVIENFFVQYEDQLTSDLVFEDDECAFLWFDLTDGVVSFKELSGLELLLPVPPADLGVLPWIAGGLVGGGLALIDGGSSKDSPVAPKAPVITIDPVRPSENENTTLTGTVDNPNADVTVNVGGTEYPVTVNPEPNEDGTYDWTVDVPTADLPPAGEDIPVNGTVTDPNTGLTSPEVTEQAPVVPIVTIDRVAVDDVINKKELVDLTDSDGIITITGTVSNPSADLVISFNGQEYSGDQVTVTPEGKWSIKVPATSVKEHNDITAQASVETTSGKTIESMPVARPVEQKTSAPEVTVTIEDDGTVSFKFSEPVLGFDMDDIQVIGGQLVAGSLQQDPIDSTKWTAEITGTKPGYTLDIAVKEGSYTDSVGNAGTADADEVITIVIHTVTPLNNKNGEPIASQITGMTKPGNVVTIDVAGKEYKTVADQNGKWTIQTDKPLKETEINEITASTPNQDGNAVADTAPLPHISIDVIAGDDIINEGELAALTDENGLVTITGTVSNPSADLVINFNGQEYSGDEVTVTPEGQWSIKVPASSVQENNNVIAGGSLSVDGKFIDIIPVDRPVGTDTTAPTVTVTIEAGESNNVAETVNFSFSKPVQGFDESDLIVSGATLVPGSLVQNADGTWTAQLTGAKQGQAVEVQVKDKSYTDLAGNAGTAGDDEVVTIKINSVTPDSTSGGSKISGTTKPGNTVEINVPGHDAPYTVTADKNGNWTIITDEPLKDTDTITASTPDQDQAATTDTVPLPHISIDVIAGDDIINAGELAALTDENGLVTITGTVSNPSADLVINFNGQEYSGDQVTVTPDGQWSIKVPASSVQENNNVLAGGELVLEDGTTITIENATRPVGTDTTAPAVSVEVAPGYNNPVAETATFTFTKPVTGFDESDLIVSGASIVPGSLKQNADGTWTVQLTGAKQGQPVYVEVKDKSYTDLAGNPGQSDSDEVVTIKINTVTPQAATDSTPAGSKITGTTKPGNTVEIQVPGREEPYSTVADDNGNWTIITDEPLKDTDTITATTPDQDQAATTDTVPLPHISIDVIAGDDIINEGELAALTDENGLVTITGTVSNPSADLVINFNGQEYSGDEVTVTPEGQWSIKVPASSVQENNNVLAGGELVLEDGTTITIEDATRPVGKDTTPPSVIVKIDPQGNIFIKYEDDVDPSTINPEDILITDANGQPVHVTLEPSIDGLTYTAQLPDDINTEVTVIVPEGSYQDVNGNNGQKGQASTLVDTDAPSVIVTIDEDGTIIVKYEDDVDPKSINPEDIIVTDSEGNPVEVEFTPSEDGLTLVGKAPDGMDETITVVVPEGSYTDLTGNEGSKGTATDPIDTDAPSVTVTIDENGKITVQYEDDVDPKSIDPKDIVVTDKDGNPVEVEFTPSEDGLTLVGKAPEGMDETITVVVPEGSYTDLTGNEGSKGTATDPIDTDAPSVTVTIDENGKITVQYEDDVDPKSIDPKDIVVTDKDGNPVIVDFTPSEDGLTLIGQVPDGIDDKITVLVPEHSYQDIQGNLGEFDVATEQVDTDAPSVTVTIDENGKITVQYEDDVDPKSIDPKDIVVTDKDGNPVEVEFTPSEDGLTLVGQAPEGMDETITVVVPEGSYTDLTGNEGSEGTATDSIDTDAPSVTVTIDENGKITVQYEDDVDPESIDPKDIVVTDKDGNPVEVEFTPSEDGLTLIGQAPEGMDETITVVVPEGSYSDVTGNPGTEGTATDPIDTDAPSVTVTIDENGKITVQYADDVDPESIDPKDIVVTDKDGNPVEVEFTSSEDGLTLVGKAPDGMDENITVVVPDGSYTDLTGNKGSKGEDSQAVDTLAPTAEVTIAQPGEDRSKTTATIKFSEEIDPASFSTADLTVTGGQITGLKQIDASTWEVELKVEPGVTASVVVKDDSYTDLVGNEGSGDQDQLITIKITGVTPEKDAEGKISTNITGKTEPNADVLVTVPGQTDPVPAKADENGIWTLKVEGELVDGHEVTATTSYQDKAGNTVTPADEVELPYVYINPMGGDDVINEEELAEITVTVDGKDYVEVTGTISNPKADLTVNFNGQDYTGDQVTITDDGQWSILVPVEDVKSSNTITAQGKTETATSNEASRNPDLDNQAPTVTVTIDENGKITVQYEDDVDPSTVSPDDIIVTDSEGNTIEVEFTPSKDGLTLIGQAPEGMDEDITVLVPEGSYSDVTGNPGTEGTATDPIDTDAPTVTVTIDENGKITVQYEDDVDPSTVSPDDIIVTDSEGNTIEVEFTPSKDGLTLLGQAPDGMDETITVVVPEGSYTDLTGNEGSEGTATDPIDTDAPSVTVTIDKTGKITIQYEDDVNPASIDVSDYTVIDANGKPLLVEYSISEDGLTVTGQVTTPLEGKVTVLVPANSYEDVVGNKGGKGTASETVDTQAPTVTVSITPQGDIVVAYEDDVDPSTIDPKDIIITDSNGDIVNVTLTPSEDGLTFTGKVPSGIDEQITVVVPEGTYADHTGNIGTQGEATEDVDTDAPRVQISIDENGTITLTYPDDTNPDSIVTTGVVVKDPAGQPIENIIFEKQEDGTYTAKVPEEIDGKISVTVPKDSYEDLTGNPGKVGYNEGFIDTESPSVTVTIDEDGTITVKYEDDVDPSTIDPKDIIVTDSEGNPVEVDFTPSKDGLTLVGKAPEGMDEGITVVVPEGSYTDLTGNEGREGTATDPIDTDAPSVTVTIDEDGTITVQYEDDVDPSTIDPKDILVTDSEGNPVEVDFTPSEDGLTLIGKAPEGMDESITVVVPEGSYTDLTGNEGSEGTATDPIDTDAPSVTVTIDENGKITVQYEDDVDPKSINPEDIIVTDSEGNPVEVNFTPSEDGLTLIGKAPEGMDENITVVVPEGSYNDLTGNEGREGTATDPIDTDAPSVTVTIDENGTITVQYEDDVDPESIDPKDILVTDSEGNPVEVDFTPSEDGLTIVGKAPEGMDETITVVVPEGSYTDLTGNEGREGTATDSIDTDAPTVVVTIDEDGTITVKYEDDVDPESIDPKDILVTDSEGNPVEVDFTPSEDGLTLIGKAPEGMDESITVVVPEGSYTDLTGNEGSEGTATDPIDTDAPTVVVTIDENGTITVQYEDDVDPESIDPKDIIVTDSEGNPVEVKFTPSEDGLTLIGQVPDGIDDKITVLVPENSYQDMQGNPGEFDVATEQVDTDAPSVTVTIDENGKITVQYEDDVDPKSINPEDIKVTDSEGNTVIVDFTPSEDGLTLIGKAPEGMDESITVVVPEGSYTDLTGNEGSEGTATDSIDTDAPSVTVTIDENGTITVQYEDDVDPESIDPKDIVVTDKDGNPVEVEFTPSEDGLTLIGKAPEGMDESITVVVPEGSYADKTGNEGTEGQDSQAVDTLAPTAEVIIAQPGEDRTTTTATIKFSEEIDPASFSMADLTVTGGQITALKQIDETTWEVELKVEPGVTASVTVKDDSYTDVVGNLGSGDQDQLITIKITGVTPEKDAEGKISTNITGKTEPNADVLVTVPGQTDPVPAKADENGIWTVNVEGELVDGHEVTATTSYQDKAGNTVTPADEVELPYVYINPMGGDDVINEEELAEITVTVDGKDYVEVTGTISNPKADLTVNFNGQDYTGDQVTITEDGQWSILVPVEDVKSSNTITAQAETETATSNEAIRNPDLDNQAPTVVVTIDEDGTITVKYEDDVDPESIDPKDIVVTDKDGNPVEVEFTPSEDGLTFIGKAPEGMDETITVKVPEDSYADKAGNPGEEAVVSGTVDTEAPVVDVQIGEDGTITLTYPDDTVPESIDTSGIVITDPEGNVIPNVEFEKQPDGTYTAKVPEGIDGEITVKVPENSYQDDQGNAGE</sequence>
<feature type="region of interest" description="Disordered" evidence="1">
    <location>
        <begin position="1752"/>
        <end position="1773"/>
    </location>
</feature>
<dbReference type="Gene3D" id="2.60.40.10">
    <property type="entry name" value="Immunoglobulins"/>
    <property type="match status" value="12"/>
</dbReference>
<feature type="domain" description="Bacterial Ig-like" evidence="2">
    <location>
        <begin position="627"/>
        <end position="720"/>
    </location>
</feature>
<feature type="domain" description="Bacterial Ig-like" evidence="2">
    <location>
        <begin position="1867"/>
        <end position="1960"/>
    </location>
</feature>
<feature type="domain" description="Bacterial Ig-like" evidence="2">
    <location>
        <begin position="909"/>
        <end position="1003"/>
    </location>
</feature>
<dbReference type="NCBIfam" id="NF033677">
    <property type="entry name" value="biofilm_BapA_N"/>
    <property type="match status" value="1"/>
</dbReference>
<proteinExistence type="predicted"/>
<feature type="compositionally biased region" description="Polar residues" evidence="1">
    <location>
        <begin position="2130"/>
        <end position="2147"/>
    </location>
</feature>
<feature type="region of interest" description="Disordered" evidence="1">
    <location>
        <begin position="2710"/>
        <end position="2734"/>
    </location>
</feature>
<evidence type="ECO:0000259" key="2">
    <source>
        <dbReference type="Pfam" id="PF19078"/>
    </source>
</evidence>
<feature type="region of interest" description="Disordered" evidence="1">
    <location>
        <begin position="729"/>
        <end position="758"/>
    </location>
</feature>
<feature type="region of interest" description="Disordered" evidence="1">
    <location>
        <begin position="2130"/>
        <end position="2155"/>
    </location>
</feature>
<dbReference type="InterPro" id="IPR013783">
    <property type="entry name" value="Ig-like_fold"/>
</dbReference>
<feature type="domain" description="Biofilm-associated protein BapA-like prefix-like" evidence="3">
    <location>
        <begin position="1"/>
        <end position="109"/>
    </location>
</feature>
<dbReference type="InterPro" id="IPR048051">
    <property type="entry name" value="BapA-like_prefix-like"/>
</dbReference>
<accession>A0AA90W950</accession>
<feature type="region of interest" description="Disordered" evidence="1">
    <location>
        <begin position="2902"/>
        <end position="2925"/>
    </location>
</feature>
<dbReference type="RefSeq" id="WP_153389273.1">
    <property type="nucleotide sequence ID" value="NZ_WITK01000008.1"/>
</dbReference>
<organism evidence="4 5">
    <name type="scientific">Acinetobacter wanghuae</name>
    <dbReference type="NCBI Taxonomy" id="2662362"/>
    <lineage>
        <taxon>Bacteria</taxon>
        <taxon>Pseudomonadati</taxon>
        <taxon>Pseudomonadota</taxon>
        <taxon>Gammaproteobacteria</taxon>
        <taxon>Moraxellales</taxon>
        <taxon>Moraxellaceae</taxon>
        <taxon>Acinetobacter</taxon>
    </lineage>
</organism>
<feature type="compositionally biased region" description="Polar residues" evidence="1">
    <location>
        <begin position="1370"/>
        <end position="1381"/>
    </location>
</feature>
<dbReference type="InterPro" id="IPR044048">
    <property type="entry name" value="Big_12"/>
</dbReference>
<dbReference type="EMBL" id="WITK01000008">
    <property type="protein sequence ID" value="MQW92006.1"/>
    <property type="molecule type" value="Genomic_DNA"/>
</dbReference>
<protein>
    <submittedName>
        <fullName evidence="4">BapA prefix-like domain-containing protein</fullName>
    </submittedName>
</protein>